<dbReference type="NCBIfam" id="TIGR00328">
    <property type="entry name" value="flhB"/>
    <property type="match status" value="1"/>
</dbReference>
<keyword evidence="15" id="KW-1185">Reference proteome</keyword>
<dbReference type="PANTHER" id="PTHR30531">
    <property type="entry name" value="FLAGELLAR BIOSYNTHETIC PROTEIN FLHB"/>
    <property type="match status" value="1"/>
</dbReference>
<organism evidence="14 15">
    <name type="scientific">Enterococcus columbae DSM 7374 = ATCC 51263</name>
    <dbReference type="NCBI Taxonomy" id="1121865"/>
    <lineage>
        <taxon>Bacteria</taxon>
        <taxon>Bacillati</taxon>
        <taxon>Bacillota</taxon>
        <taxon>Bacilli</taxon>
        <taxon>Lactobacillales</taxon>
        <taxon>Enterococcaceae</taxon>
        <taxon>Enterococcus</taxon>
    </lineage>
</organism>
<evidence type="ECO:0000256" key="2">
    <source>
        <dbReference type="ARBA" id="ARBA00010690"/>
    </source>
</evidence>
<dbReference type="OrthoDB" id="9807950at2"/>
<dbReference type="InterPro" id="IPR006135">
    <property type="entry name" value="T3SS_substrate_exporter"/>
</dbReference>
<comment type="function">
    <text evidence="12">Required for formation of the rod structure in the basal body of the flagellar apparatus. Together with FliI and FliH, may constitute the export apparatus of flagellin.</text>
</comment>
<dbReference type="PRINTS" id="PR00950">
    <property type="entry name" value="TYPE3IMSPROT"/>
</dbReference>
<dbReference type="Pfam" id="PF01312">
    <property type="entry name" value="Bac_export_2"/>
    <property type="match status" value="1"/>
</dbReference>
<comment type="subcellular location">
    <subcellularLocation>
        <location evidence="1">Cell membrane</location>
        <topology evidence="1">Multi-pass membrane protein</topology>
    </subcellularLocation>
</comment>
<evidence type="ECO:0000256" key="8">
    <source>
        <dbReference type="ARBA" id="ARBA00022927"/>
    </source>
</evidence>
<dbReference type="Gene3D" id="3.40.1690.10">
    <property type="entry name" value="secretion proteins EscU"/>
    <property type="match status" value="1"/>
</dbReference>
<protein>
    <recommendedName>
        <fullName evidence="3 12">Flagellar biosynthetic protein FlhB</fullName>
    </recommendedName>
</protein>
<keyword evidence="14" id="KW-0966">Cell projection</keyword>
<evidence type="ECO:0000256" key="7">
    <source>
        <dbReference type="ARBA" id="ARBA00022795"/>
    </source>
</evidence>
<keyword evidence="11 12" id="KW-1006">Bacterial flagellum protein export</keyword>
<keyword evidence="14" id="KW-0282">Flagellum</keyword>
<keyword evidence="14" id="KW-0969">Cilium</keyword>
<dbReference type="PATRIC" id="fig|1121865.3.peg.1727"/>
<evidence type="ECO:0000256" key="13">
    <source>
        <dbReference type="SAM" id="MobiDB-lite"/>
    </source>
</evidence>
<dbReference type="RefSeq" id="WP_016183893.1">
    <property type="nucleotide sequence ID" value="NZ_JXKI01000003.1"/>
</dbReference>
<keyword evidence="10 12" id="KW-0472">Membrane</keyword>
<dbReference type="InterPro" id="IPR006136">
    <property type="entry name" value="FlhB"/>
</dbReference>
<evidence type="ECO:0000256" key="6">
    <source>
        <dbReference type="ARBA" id="ARBA00022692"/>
    </source>
</evidence>
<dbReference type="Proteomes" id="UP000014113">
    <property type="component" value="Unassembled WGS sequence"/>
</dbReference>
<evidence type="ECO:0000256" key="10">
    <source>
        <dbReference type="ARBA" id="ARBA00023136"/>
    </source>
</evidence>
<dbReference type="EMBL" id="ASWJ01000006">
    <property type="protein sequence ID" value="EOW83980.1"/>
    <property type="molecule type" value="Genomic_DNA"/>
</dbReference>
<gene>
    <name evidence="12" type="primary">flhB</name>
    <name evidence="14" type="ORF">I568_01427</name>
</gene>
<accession>S0KGB9</accession>
<keyword evidence="6 12" id="KW-0812">Transmembrane</keyword>
<evidence type="ECO:0000256" key="5">
    <source>
        <dbReference type="ARBA" id="ARBA00022475"/>
    </source>
</evidence>
<reference evidence="14 15" key="1">
    <citation type="submission" date="2013-03" db="EMBL/GenBank/DDBJ databases">
        <title>The Genome Sequence of Enterococcus columbae ATCC_51263 (PacBio/Illumina hybrid assembly).</title>
        <authorList>
            <consortium name="The Broad Institute Genomics Platform"/>
            <consortium name="The Broad Institute Genome Sequencing Center for Infectious Disease"/>
            <person name="Earl A."/>
            <person name="Russ C."/>
            <person name="Gilmore M."/>
            <person name="Surin D."/>
            <person name="Walker B."/>
            <person name="Young S."/>
            <person name="Zeng Q."/>
            <person name="Gargeya S."/>
            <person name="Fitzgerald M."/>
            <person name="Haas B."/>
            <person name="Abouelleil A."/>
            <person name="Allen A.W."/>
            <person name="Alvarado L."/>
            <person name="Arachchi H.M."/>
            <person name="Berlin A.M."/>
            <person name="Chapman S.B."/>
            <person name="Gainer-Dewar J."/>
            <person name="Goldberg J."/>
            <person name="Griggs A."/>
            <person name="Gujja S."/>
            <person name="Hansen M."/>
            <person name="Howarth C."/>
            <person name="Imamovic A."/>
            <person name="Ireland A."/>
            <person name="Larimer J."/>
            <person name="McCowan C."/>
            <person name="Murphy C."/>
            <person name="Pearson M."/>
            <person name="Poon T.W."/>
            <person name="Priest M."/>
            <person name="Roberts A."/>
            <person name="Saif S."/>
            <person name="Shea T."/>
            <person name="Sisk P."/>
            <person name="Sykes S."/>
            <person name="Wortman J."/>
            <person name="Nusbaum C."/>
            <person name="Birren B."/>
        </authorList>
    </citation>
    <scope>NUCLEOTIDE SEQUENCE [LARGE SCALE GENOMIC DNA]</scope>
    <source>
        <strain evidence="14 15">ATCC 51263</strain>
    </source>
</reference>
<dbReference type="InterPro" id="IPR029025">
    <property type="entry name" value="T3SS_substrate_exporter_C"/>
</dbReference>
<dbReference type="GO" id="GO:0044780">
    <property type="term" value="P:bacterial-type flagellum assembly"/>
    <property type="evidence" value="ECO:0007669"/>
    <property type="project" value="InterPro"/>
</dbReference>
<sequence>MADKDGKTEQPTGKRLSDARQDGNIPKSPDLVTAISLFAFATLLLPLWQSVLRQLIPYMTAYFEQLYLVDTKIHGLARLLPQSILFFFLIILPFLGVSLLLGIVGNFLQVGVLFTSKVLQPKFSKLNPINGFKNMFGLQSLVNLAKSLVKLIVIVYLGYSKLQIYLPTLLNSSEIGTIKTLEFCLRFVHDWALQVSIFLIVVGIGDYLYQRYKHTQSLRMTKEEVKEEAKQAEGDPKIKGQRRAKHREILLNAIKKVKEATVVITNPTHYAIALRYDPDKDEVPLVLAKGQDELAQKIKAEAKEHGVTMIENKPVARALYPLVEPGEYIPVEMYESIAEIIALVYQLEEQKKYKI</sequence>
<feature type="transmembrane region" description="Helical" evidence="12">
    <location>
        <begin position="84"/>
        <end position="114"/>
    </location>
</feature>
<name>S0KGB9_9ENTE</name>
<evidence type="ECO:0000256" key="4">
    <source>
        <dbReference type="ARBA" id="ARBA00022448"/>
    </source>
</evidence>
<comment type="similarity">
    <text evidence="2 12">Belongs to the type III secretion exporter family.</text>
</comment>
<proteinExistence type="inferred from homology"/>
<comment type="caution">
    <text evidence="14">The sequence shown here is derived from an EMBL/GenBank/DDBJ whole genome shotgun (WGS) entry which is preliminary data.</text>
</comment>
<evidence type="ECO:0000256" key="3">
    <source>
        <dbReference type="ARBA" id="ARBA00021622"/>
    </source>
</evidence>
<dbReference type="eggNOG" id="COG1377">
    <property type="taxonomic scope" value="Bacteria"/>
</dbReference>
<comment type="caution">
    <text evidence="12">Lacks conserved residue(s) required for the propagation of feature annotation.</text>
</comment>
<evidence type="ECO:0000256" key="11">
    <source>
        <dbReference type="ARBA" id="ARBA00023225"/>
    </source>
</evidence>
<dbReference type="SUPFAM" id="SSF160544">
    <property type="entry name" value="EscU C-terminal domain-like"/>
    <property type="match status" value="1"/>
</dbReference>
<evidence type="ECO:0000313" key="15">
    <source>
        <dbReference type="Proteomes" id="UP000014113"/>
    </source>
</evidence>
<keyword evidence="9 12" id="KW-1133">Transmembrane helix</keyword>
<evidence type="ECO:0000256" key="12">
    <source>
        <dbReference type="RuleBase" id="RU364091"/>
    </source>
</evidence>
<evidence type="ECO:0000313" key="14">
    <source>
        <dbReference type="EMBL" id="EOW83980.1"/>
    </source>
</evidence>
<dbReference type="GO" id="GO:0009306">
    <property type="term" value="P:protein secretion"/>
    <property type="evidence" value="ECO:0007669"/>
    <property type="project" value="InterPro"/>
</dbReference>
<feature type="region of interest" description="Disordered" evidence="13">
    <location>
        <begin position="1"/>
        <end position="23"/>
    </location>
</feature>
<feature type="transmembrane region" description="Helical" evidence="12">
    <location>
        <begin position="191"/>
        <end position="209"/>
    </location>
</feature>
<dbReference type="Gene3D" id="6.10.250.2080">
    <property type="match status" value="1"/>
</dbReference>
<keyword evidence="4 12" id="KW-0813">Transport</keyword>
<evidence type="ECO:0000256" key="9">
    <source>
        <dbReference type="ARBA" id="ARBA00022989"/>
    </source>
</evidence>
<dbReference type="GO" id="GO:0005886">
    <property type="term" value="C:plasma membrane"/>
    <property type="evidence" value="ECO:0007669"/>
    <property type="project" value="UniProtKB-SubCell"/>
</dbReference>
<keyword evidence="7 12" id="KW-1005">Bacterial flagellum biogenesis</keyword>
<dbReference type="STRING" id="1121865.OMW_01784"/>
<dbReference type="PANTHER" id="PTHR30531:SF12">
    <property type="entry name" value="FLAGELLAR BIOSYNTHETIC PROTEIN FLHB"/>
    <property type="match status" value="1"/>
</dbReference>
<feature type="transmembrane region" description="Helical" evidence="12">
    <location>
        <begin position="31"/>
        <end position="49"/>
    </location>
</feature>
<keyword evidence="5 12" id="KW-1003">Cell membrane</keyword>
<evidence type="ECO:0000256" key="1">
    <source>
        <dbReference type="ARBA" id="ARBA00004651"/>
    </source>
</evidence>
<keyword evidence="8 12" id="KW-0653">Protein transport</keyword>
<dbReference type="AlphaFoldDB" id="S0KGB9"/>